<keyword evidence="2" id="KW-0732">Signal</keyword>
<sequence length="244" mass="27930">MMINIKQVLKNILFILFITINCKILNASQPLNKINSKDSCFSYIPKTIIEKVSLLKPDQGGLRDVIIRSIPEQFSNNNNDNNNSNNINNTLYFLLKDLEPNTQYALRISYPASSPTDYKIKFFDNPLITTEVLTKFKLNDEKPKSRDLLNTEIIKFKTDSSSYVMESYEFNRIKHNPCSIITIDAINVAITPSFVKNDGFKYQSFDLIMDTEILGVPPEIPKLVIIIVSTILVVFFAVKKYITL</sequence>
<keyword evidence="1" id="KW-1133">Transmembrane helix</keyword>
<feature type="signal peptide" evidence="2">
    <location>
        <begin position="1"/>
        <end position="27"/>
    </location>
</feature>
<accession>A0AAN7TLI2</accession>
<keyword evidence="1" id="KW-0812">Transmembrane</keyword>
<protein>
    <submittedName>
        <fullName evidence="3">Uncharacterized protein</fullName>
    </submittedName>
</protein>
<feature type="transmembrane region" description="Helical" evidence="1">
    <location>
        <begin position="220"/>
        <end position="238"/>
    </location>
</feature>
<keyword evidence="1" id="KW-0472">Membrane</keyword>
<name>A0AAN7TLI2_9MYCE</name>
<organism evidence="3 4">
    <name type="scientific">Dictyostelium firmibasis</name>
    <dbReference type="NCBI Taxonomy" id="79012"/>
    <lineage>
        <taxon>Eukaryota</taxon>
        <taxon>Amoebozoa</taxon>
        <taxon>Evosea</taxon>
        <taxon>Eumycetozoa</taxon>
        <taxon>Dictyostelia</taxon>
        <taxon>Dictyosteliales</taxon>
        <taxon>Dictyosteliaceae</taxon>
        <taxon>Dictyostelium</taxon>
    </lineage>
</organism>
<proteinExistence type="predicted"/>
<dbReference type="PANTHER" id="PTHR35465:SF1">
    <property type="entry name" value="PHOSPHATIDYLINOSITOL-GLYCAN BIOSYNTHESIS CLASS X PROTEIN"/>
    <property type="match status" value="1"/>
</dbReference>
<evidence type="ECO:0000256" key="2">
    <source>
        <dbReference type="SAM" id="SignalP"/>
    </source>
</evidence>
<dbReference type="AlphaFoldDB" id="A0AAN7TLI2"/>
<evidence type="ECO:0000313" key="4">
    <source>
        <dbReference type="Proteomes" id="UP001344447"/>
    </source>
</evidence>
<dbReference type="Proteomes" id="UP001344447">
    <property type="component" value="Unassembled WGS sequence"/>
</dbReference>
<dbReference type="EMBL" id="JAVFKY010000006">
    <property type="protein sequence ID" value="KAK5574989.1"/>
    <property type="molecule type" value="Genomic_DNA"/>
</dbReference>
<evidence type="ECO:0000256" key="1">
    <source>
        <dbReference type="SAM" id="Phobius"/>
    </source>
</evidence>
<comment type="caution">
    <text evidence="3">The sequence shown here is derived from an EMBL/GenBank/DDBJ whole genome shotgun (WGS) entry which is preliminary data.</text>
</comment>
<evidence type="ECO:0000313" key="3">
    <source>
        <dbReference type="EMBL" id="KAK5574989.1"/>
    </source>
</evidence>
<feature type="chain" id="PRO_5042914198" evidence="2">
    <location>
        <begin position="28"/>
        <end position="244"/>
    </location>
</feature>
<dbReference type="PANTHER" id="PTHR35465">
    <property type="entry name" value="CAVEOLIN-1 PROTEIN"/>
    <property type="match status" value="1"/>
</dbReference>
<reference evidence="3 4" key="1">
    <citation type="submission" date="2023-11" db="EMBL/GenBank/DDBJ databases">
        <title>Dfirmibasis_genome.</title>
        <authorList>
            <person name="Edelbroek B."/>
            <person name="Kjellin J."/>
            <person name="Jerlstrom-Hultqvist J."/>
            <person name="Soderbom F."/>
        </authorList>
    </citation>
    <scope>NUCLEOTIDE SEQUENCE [LARGE SCALE GENOMIC DNA]</scope>
    <source>
        <strain evidence="3 4">TNS-C-14</strain>
    </source>
</reference>
<keyword evidence="4" id="KW-1185">Reference proteome</keyword>
<gene>
    <name evidence="3" type="ORF">RB653_010244</name>
</gene>